<dbReference type="EMBL" id="CASHTH010000009">
    <property type="protein sequence ID" value="CAI7988799.1"/>
    <property type="molecule type" value="Genomic_DNA"/>
</dbReference>
<evidence type="ECO:0000313" key="2">
    <source>
        <dbReference type="Proteomes" id="UP001174909"/>
    </source>
</evidence>
<feature type="non-terminal residue" evidence="1">
    <location>
        <position position="1"/>
    </location>
</feature>
<organism evidence="1 2">
    <name type="scientific">Geodia barretti</name>
    <name type="common">Barrett's horny sponge</name>
    <dbReference type="NCBI Taxonomy" id="519541"/>
    <lineage>
        <taxon>Eukaryota</taxon>
        <taxon>Metazoa</taxon>
        <taxon>Porifera</taxon>
        <taxon>Demospongiae</taxon>
        <taxon>Heteroscleromorpha</taxon>
        <taxon>Tetractinellida</taxon>
        <taxon>Astrophorina</taxon>
        <taxon>Geodiidae</taxon>
        <taxon>Geodia</taxon>
    </lineage>
</organism>
<feature type="non-terminal residue" evidence="1">
    <location>
        <position position="73"/>
    </location>
</feature>
<sequence length="73" mass="7862">AYPLGLTLVHSGSDTNFLPLHITSSTSFKNEISLFPLALQVSSPNIPMTSSTSVDLPTLALKSPRRTTLPFCM</sequence>
<keyword evidence="2" id="KW-1185">Reference proteome</keyword>
<name>A0AA35QR81_GEOBA</name>
<comment type="caution">
    <text evidence="1">The sequence shown here is derived from an EMBL/GenBank/DDBJ whole genome shotgun (WGS) entry which is preliminary data.</text>
</comment>
<accession>A0AA35QR81</accession>
<dbReference type="Proteomes" id="UP001174909">
    <property type="component" value="Unassembled WGS sequence"/>
</dbReference>
<evidence type="ECO:0000313" key="1">
    <source>
        <dbReference type="EMBL" id="CAI7988799.1"/>
    </source>
</evidence>
<reference evidence="1" key="1">
    <citation type="submission" date="2023-03" db="EMBL/GenBank/DDBJ databases">
        <authorList>
            <person name="Steffen K."/>
            <person name="Cardenas P."/>
        </authorList>
    </citation>
    <scope>NUCLEOTIDE SEQUENCE</scope>
</reference>
<dbReference type="AlphaFoldDB" id="A0AA35QR81"/>
<protein>
    <submittedName>
        <fullName evidence="1">Uncharacterized protein</fullName>
    </submittedName>
</protein>
<proteinExistence type="predicted"/>
<gene>
    <name evidence="1" type="ORF">GBAR_LOCUS53</name>
</gene>